<name>A0A9P6QXF5_9FUNG</name>
<organism evidence="1 2">
    <name type="scientific">Linnemannia gamsii</name>
    <dbReference type="NCBI Taxonomy" id="64522"/>
    <lineage>
        <taxon>Eukaryota</taxon>
        <taxon>Fungi</taxon>
        <taxon>Fungi incertae sedis</taxon>
        <taxon>Mucoromycota</taxon>
        <taxon>Mortierellomycotina</taxon>
        <taxon>Mortierellomycetes</taxon>
        <taxon>Mortierellales</taxon>
        <taxon>Mortierellaceae</taxon>
        <taxon>Linnemannia</taxon>
    </lineage>
</organism>
<gene>
    <name evidence="1" type="ORF">BGZ97_002051</name>
</gene>
<protein>
    <submittedName>
        <fullName evidence="1">Uncharacterized protein</fullName>
    </submittedName>
</protein>
<comment type="caution">
    <text evidence="1">The sequence shown here is derived from an EMBL/GenBank/DDBJ whole genome shotgun (WGS) entry which is preliminary data.</text>
</comment>
<evidence type="ECO:0000313" key="2">
    <source>
        <dbReference type="Proteomes" id="UP000823405"/>
    </source>
</evidence>
<dbReference type="OrthoDB" id="2352140at2759"/>
<sequence length="479" mass="53943">MPSARQQDRFLTTLKSANWLQFPNGATKLHANISINFEIEDEDEDAGRMTLHYVEFNNRFPTSSDYVEGESKPHRIISVAHVDNPSSINPYWKACAIDSYAVSASGSHVVTLSFTNRHAHIDLWNLSATNDDIPTDGHPRHLYVPYGTVSIELPGPRDETCSYFVGISGSGLLISLCPQQKKDHSLPFGVLRCASSAHFINDSSLVLEQTESHKLLQDHFGYGAFHCIDIRSPTEENDRFVACNGPLVHIFSITSDSWELQHTLELRFDRTLDETLPFLSNMRCHYFMWPGVKGELTLWDVESGEQKDGFDLPNQNPDGIEISLALDSSISLVARASGATIFATRSNVIIKHYDTKGRTRILGSYLAQGHVILNTKPLISDDRLCTLKVLNYHENMAEEFELTMYQDYRILCLPRSKDLIMGYHRGSILNVIQHENIIPTEPREYDDHSCNLQTIQLSDISLDSVHQQVLDAGPTIELA</sequence>
<dbReference type="Proteomes" id="UP000823405">
    <property type="component" value="Unassembled WGS sequence"/>
</dbReference>
<dbReference type="AlphaFoldDB" id="A0A9P6QXF5"/>
<reference evidence="1" key="1">
    <citation type="journal article" date="2020" name="Fungal Divers.">
        <title>Resolving the Mortierellaceae phylogeny through synthesis of multi-gene phylogenetics and phylogenomics.</title>
        <authorList>
            <person name="Vandepol N."/>
            <person name="Liber J."/>
            <person name="Desiro A."/>
            <person name="Na H."/>
            <person name="Kennedy M."/>
            <person name="Barry K."/>
            <person name="Grigoriev I.V."/>
            <person name="Miller A.N."/>
            <person name="O'Donnell K."/>
            <person name="Stajich J.E."/>
            <person name="Bonito G."/>
        </authorList>
    </citation>
    <scope>NUCLEOTIDE SEQUENCE</scope>
    <source>
        <strain evidence="1">NVP60</strain>
    </source>
</reference>
<accession>A0A9P6QXF5</accession>
<evidence type="ECO:0000313" key="1">
    <source>
        <dbReference type="EMBL" id="KAG0303069.1"/>
    </source>
</evidence>
<keyword evidence="2" id="KW-1185">Reference proteome</keyword>
<dbReference type="EMBL" id="JAAAIN010001437">
    <property type="protein sequence ID" value="KAG0303069.1"/>
    <property type="molecule type" value="Genomic_DNA"/>
</dbReference>
<proteinExistence type="predicted"/>